<evidence type="ECO:0000256" key="11">
    <source>
        <dbReference type="SAM" id="Coils"/>
    </source>
</evidence>
<dbReference type="GO" id="GO:0007035">
    <property type="term" value="P:vacuolar acidification"/>
    <property type="evidence" value="ECO:0007669"/>
    <property type="project" value="TreeGrafter"/>
</dbReference>
<dbReference type="GO" id="GO:0016787">
    <property type="term" value="F:hydrolase activity"/>
    <property type="evidence" value="ECO:0007669"/>
    <property type="project" value="UniProtKB-KW"/>
</dbReference>
<proteinExistence type="inferred from homology"/>
<keyword evidence="12" id="KW-0378">Hydrolase</keyword>
<keyword evidence="4 10" id="KW-0812">Transmembrane</keyword>
<dbReference type="Gene3D" id="3.30.70.2750">
    <property type="match status" value="1"/>
</dbReference>
<feature type="transmembrane region" description="Helical" evidence="10">
    <location>
        <begin position="564"/>
        <end position="585"/>
    </location>
</feature>
<feature type="coiled-coil region" evidence="11">
    <location>
        <begin position="208"/>
        <end position="235"/>
    </location>
</feature>
<dbReference type="Gene3D" id="1.20.1460.20">
    <property type="match status" value="1"/>
</dbReference>
<evidence type="ECO:0000256" key="5">
    <source>
        <dbReference type="ARBA" id="ARBA00022989"/>
    </source>
</evidence>
<keyword evidence="3 10" id="KW-0813">Transport</keyword>
<dbReference type="Pfam" id="PF01496">
    <property type="entry name" value="V_ATPase_I"/>
    <property type="match status" value="1"/>
</dbReference>
<reference evidence="12" key="1">
    <citation type="journal article" date="2014" name="Genome Biol. Evol.">
        <title>Pangenome evidence for extensive interdomain horizontal transfer affecting lineage core and shell genes in uncultured planktonic thaumarchaeota and euryarchaeota.</title>
        <authorList>
            <person name="Deschamps P."/>
            <person name="Zivanovic Y."/>
            <person name="Moreira D."/>
            <person name="Rodriguez-Valera F."/>
            <person name="Lopez-Garcia P."/>
        </authorList>
    </citation>
    <scope>NUCLEOTIDE SEQUENCE</scope>
</reference>
<dbReference type="GO" id="GO:0046961">
    <property type="term" value="F:proton-transporting ATPase activity, rotational mechanism"/>
    <property type="evidence" value="ECO:0007669"/>
    <property type="project" value="InterPro"/>
</dbReference>
<dbReference type="Gene3D" id="3.30.70.2170">
    <property type="match status" value="1"/>
</dbReference>
<evidence type="ECO:0000256" key="10">
    <source>
        <dbReference type="RuleBase" id="RU361189"/>
    </source>
</evidence>
<feature type="transmembrane region" description="Helical" evidence="10">
    <location>
        <begin position="379"/>
        <end position="403"/>
    </location>
</feature>
<dbReference type="PANTHER" id="PTHR11629">
    <property type="entry name" value="VACUOLAR PROTON ATPASES"/>
    <property type="match status" value="1"/>
</dbReference>
<dbReference type="InterPro" id="IPR002490">
    <property type="entry name" value="V-ATPase_116kDa_su"/>
</dbReference>
<comment type="similarity">
    <text evidence="2 10">Belongs to the V-ATPase 116 kDa subunit family.</text>
</comment>
<feature type="transmembrane region" description="Helical" evidence="10">
    <location>
        <begin position="501"/>
        <end position="522"/>
    </location>
</feature>
<sequence length="628" mass="68131">MLKPEPMSKLVLCGLNRDLPQVSHVLSQQRLVHMADYDGEDEGFASGASLEYGATVSGKLVRVRSLLKILGVKPAPPAGARPVTELEAEIAERLDALEQEVLALNDRHRTATQQQKEGHTRLELLRQFEPLGLPLEAYDTYESLSVFTGTLPAKAELELADGEIVRGGEMLAAFVPRDAADAAEQTLAQHGFRALDPPSGDGQPTAGIAALELKLGELETEAAALGHELEALGQRHGQWLVAAEEHLAAQAEKSELPLKLAQSENTFVLEGWLPDSDLARLKAALGELELELEIEETDDIPPVKLDNPAPVKPFELFTKLYAIPDHRELDPSVLLFLGYPLFFGMMIGDLGYGLVYFMLGHMLVTKYGHSEEALALGKIIRIAGASTIFFGTFAFAEAFGFELHWLAHELPYEVLHKSSSEDVAFMLLATGGIGLFYVTLGLALGFWNMLVLHDLKHAILEKFSWIMILWGGLMFIPPWLFGTSLIGVRLGLTGELELWGGLAGFLLGLSMAVAGEGVVAIVEVPSIFVQVISYVRIAALGIADYGLAHAFNGMAFDIGFSGTSAIFAVLILVVGQLVVITLGLIGSGINALRLQYVECFPKFFVGGGTDYAPFGYTRKYTNEMETIA</sequence>
<dbReference type="PANTHER" id="PTHR11629:SF63">
    <property type="entry name" value="V-TYPE PROTON ATPASE SUBUNIT A"/>
    <property type="match status" value="1"/>
</dbReference>
<evidence type="ECO:0000256" key="1">
    <source>
        <dbReference type="ARBA" id="ARBA00004141"/>
    </source>
</evidence>
<evidence type="ECO:0000256" key="6">
    <source>
        <dbReference type="ARBA" id="ARBA00023065"/>
    </source>
</evidence>
<protein>
    <recommendedName>
        <fullName evidence="9 10">A-type ATP synthase subunit I</fullName>
    </recommendedName>
</protein>
<dbReference type="AlphaFoldDB" id="A0A075GRL1"/>
<evidence type="ECO:0000256" key="3">
    <source>
        <dbReference type="ARBA" id="ARBA00022448"/>
    </source>
</evidence>
<feature type="transmembrane region" description="Helical" evidence="10">
    <location>
        <begin position="423"/>
        <end position="451"/>
    </location>
</feature>
<comment type="function">
    <text evidence="8">Component of the A-type ATP synthase that produces ATP from ADP in the presence of a proton gradient across the membrane.</text>
</comment>
<accession>A0A075GRL1</accession>
<dbReference type="GO" id="GO:0033179">
    <property type="term" value="C:proton-transporting V-type ATPase, V0 domain"/>
    <property type="evidence" value="ECO:0007669"/>
    <property type="project" value="InterPro"/>
</dbReference>
<dbReference type="GO" id="GO:0016471">
    <property type="term" value="C:vacuolar proton-transporting V-type ATPase complex"/>
    <property type="evidence" value="ECO:0007669"/>
    <property type="project" value="TreeGrafter"/>
</dbReference>
<keyword evidence="11" id="KW-0175">Coiled coil</keyword>
<evidence type="ECO:0000256" key="4">
    <source>
        <dbReference type="ARBA" id="ARBA00022692"/>
    </source>
</evidence>
<feature type="transmembrane region" description="Helical" evidence="10">
    <location>
        <begin position="333"/>
        <end position="359"/>
    </location>
</feature>
<gene>
    <name evidence="12" type="primary">ATPVI</name>
    <name evidence="12" type="synonym">ntpI</name>
</gene>
<comment type="subcellular location">
    <subcellularLocation>
        <location evidence="1">Membrane</location>
        <topology evidence="1">Multi-pass membrane protein</topology>
    </subcellularLocation>
</comment>
<name>A0A075GRL1_9EURY</name>
<evidence type="ECO:0000256" key="2">
    <source>
        <dbReference type="ARBA" id="ARBA00009904"/>
    </source>
</evidence>
<evidence type="ECO:0000256" key="7">
    <source>
        <dbReference type="ARBA" id="ARBA00023136"/>
    </source>
</evidence>
<keyword evidence="7 10" id="KW-0472">Membrane</keyword>
<feature type="transmembrane region" description="Helical" evidence="10">
    <location>
        <begin position="534"/>
        <end position="552"/>
    </location>
</feature>
<organism evidence="12">
    <name type="scientific">uncultured marine group II/III euryarchaeote KM3_177_A07</name>
    <dbReference type="NCBI Taxonomy" id="1457938"/>
    <lineage>
        <taxon>Archaea</taxon>
        <taxon>Methanobacteriati</taxon>
        <taxon>Methanobacteriota</taxon>
        <taxon>environmental samples</taxon>
    </lineage>
</organism>
<dbReference type="GO" id="GO:0051117">
    <property type="term" value="F:ATPase binding"/>
    <property type="evidence" value="ECO:0007669"/>
    <property type="project" value="TreeGrafter"/>
</dbReference>
<dbReference type="EMBL" id="KF900721">
    <property type="protein sequence ID" value="AIF04847.1"/>
    <property type="molecule type" value="Genomic_DNA"/>
</dbReference>
<feature type="coiled-coil region" evidence="11">
    <location>
        <begin position="87"/>
        <end position="114"/>
    </location>
</feature>
<evidence type="ECO:0000313" key="12">
    <source>
        <dbReference type="EMBL" id="AIF04847.1"/>
    </source>
</evidence>
<evidence type="ECO:0000256" key="9">
    <source>
        <dbReference type="ARBA" id="ARBA00068671"/>
    </source>
</evidence>
<keyword evidence="5 10" id="KW-1133">Transmembrane helix</keyword>
<feature type="transmembrane region" description="Helical" evidence="10">
    <location>
        <begin position="463"/>
        <end position="481"/>
    </location>
</feature>
<keyword evidence="6 10" id="KW-0406">Ion transport</keyword>
<evidence type="ECO:0000256" key="8">
    <source>
        <dbReference type="ARBA" id="ARBA00059506"/>
    </source>
</evidence>